<dbReference type="EMBL" id="LJIG01009849">
    <property type="protein sequence ID" value="KRT82258.1"/>
    <property type="molecule type" value="Genomic_DNA"/>
</dbReference>
<feature type="repeat" description="ANK" evidence="3">
    <location>
        <begin position="53"/>
        <end position="85"/>
    </location>
</feature>
<dbReference type="Gene3D" id="1.25.40.20">
    <property type="entry name" value="Ankyrin repeat-containing domain"/>
    <property type="match status" value="2"/>
</dbReference>
<sequence>MESLDLEQLEVNTRLFNLIRKKVDLIDIKKQNIKKLLAKTPAPDVNASDGNYNNSTPLHMAIRRNELDIVELLISLGADVTVQDRDKLTPLELAEKLNCSQSIIAALKPKESTPSSPIGSNIVLEFSVGNKEQTRRTINKKYVREFDLRNDDQWSKIEVTRRNGTFKILRINNATVNDAFDFILSERFIKTFNDSTHLFFMDIRVDNTKICINNKELELLEKMLDPRKPLVIQWRLLNSSQCCIFYKEPYGSVAFLQEQNWEDQPKTTEDQQVQLTNELDDNCQFPVLLKMLHHGLGGSFHGNLMETELDVLEEIESWKLIDYAAKSDDALSLRYLQLFNWPLHKKNTNGSRTMEIACEHASPKSISAILDLPDTNVPHELLPICWQRNVLKLKNLEGSTPVLIATQCGKTETLYYLINCGVKENCIEAIELAWGNRSYDKVVVLLDVETPFPDNFDADAFEDDNLRNLLNLREHFHQAIREGATDEIGRFIKEYPHLKQVLNTANQSALRTARAREQWDTYLYLQSEGFRYGSDEDPNLKQEEKENLMQVKQNYFHKLENSWITFLLSRSKLGHDGHGRNYFGEIRELYEQLEEIPYARTVLRVLEMSSVQQIVFDFNKESAVDLDPTLTETTAGSCDYVTGNLYIGAKQPLGALLGTLAHELTHFAMQTVFNNDCNPYMASDIESKSNFQKIVDGYCERKKEMDSIIEKVYNYEQLEWPSELIVRVPHIMAHYSETYDEKRSSELKDKAPDLFEFYDDKIEKPFKQFIANSANFKNQHLNDLLRQIGTTSHPNIRFKSDAILCEDDINRDDGGLILAGSLPQLLKIDLLQALEKKQALSEIKSCYIFTSIDQFENQDIVLKIRNSFKSNIKQTLVVDCSSMAKINGINKQMLCNTLRNFNKQKRFILISHTQIADLLLKDTGEIVQTHLLQREYGWSDLDTETQAGLLTTRNVDFQGYPVTLDKLISTDSEYARQIPLSHLIEGSPITIGKPLPISYGYDEDYYIERTFKVATDKEDLI</sequence>
<accession>A0A0T6B4K2</accession>
<dbReference type="SMART" id="SM00248">
    <property type="entry name" value="ANK"/>
    <property type="match status" value="2"/>
</dbReference>
<evidence type="ECO:0000256" key="2">
    <source>
        <dbReference type="ARBA" id="ARBA00023043"/>
    </source>
</evidence>
<dbReference type="PANTHER" id="PTHR24124:SF14">
    <property type="entry name" value="CHROMOSOME UNDETERMINED SCAFFOLD_25, WHOLE GENOME SHOTGUN SEQUENCE"/>
    <property type="match status" value="1"/>
</dbReference>
<dbReference type="PANTHER" id="PTHR24124">
    <property type="entry name" value="ANKYRIN REPEAT FAMILY A"/>
    <property type="match status" value="1"/>
</dbReference>
<dbReference type="GO" id="GO:0005634">
    <property type="term" value="C:nucleus"/>
    <property type="evidence" value="ECO:0007669"/>
    <property type="project" value="TreeGrafter"/>
</dbReference>
<feature type="non-terminal residue" evidence="4">
    <location>
        <position position="1021"/>
    </location>
</feature>
<dbReference type="Pfam" id="PF13857">
    <property type="entry name" value="Ank_5"/>
    <property type="match status" value="1"/>
</dbReference>
<dbReference type="InterPro" id="IPR036770">
    <property type="entry name" value="Ankyrin_rpt-contain_sf"/>
</dbReference>
<comment type="caution">
    <text evidence="4">The sequence shown here is derived from an EMBL/GenBank/DDBJ whole genome shotgun (WGS) entry which is preliminary data.</text>
</comment>
<proteinExistence type="predicted"/>
<dbReference type="InterPro" id="IPR002110">
    <property type="entry name" value="Ankyrin_rpt"/>
</dbReference>
<keyword evidence="5" id="KW-1185">Reference proteome</keyword>
<dbReference type="AlphaFoldDB" id="A0A0T6B4K2"/>
<organism evidence="4 5">
    <name type="scientific">Oryctes borbonicus</name>
    <dbReference type="NCBI Taxonomy" id="1629725"/>
    <lineage>
        <taxon>Eukaryota</taxon>
        <taxon>Metazoa</taxon>
        <taxon>Ecdysozoa</taxon>
        <taxon>Arthropoda</taxon>
        <taxon>Hexapoda</taxon>
        <taxon>Insecta</taxon>
        <taxon>Pterygota</taxon>
        <taxon>Neoptera</taxon>
        <taxon>Endopterygota</taxon>
        <taxon>Coleoptera</taxon>
        <taxon>Polyphaga</taxon>
        <taxon>Scarabaeiformia</taxon>
        <taxon>Scarabaeidae</taxon>
        <taxon>Dynastinae</taxon>
        <taxon>Oryctes</taxon>
    </lineage>
</organism>
<dbReference type="PROSITE" id="PS50088">
    <property type="entry name" value="ANK_REPEAT"/>
    <property type="match status" value="1"/>
</dbReference>
<gene>
    <name evidence="4" type="ORF">AMK59_3999</name>
</gene>
<dbReference type="Proteomes" id="UP000051574">
    <property type="component" value="Unassembled WGS sequence"/>
</dbReference>
<dbReference type="GO" id="GO:0010468">
    <property type="term" value="P:regulation of gene expression"/>
    <property type="evidence" value="ECO:0007669"/>
    <property type="project" value="TreeGrafter"/>
</dbReference>
<dbReference type="SUPFAM" id="SSF48403">
    <property type="entry name" value="Ankyrin repeat"/>
    <property type="match status" value="2"/>
</dbReference>
<name>A0A0T6B4K2_9SCAR</name>
<evidence type="ECO:0000256" key="1">
    <source>
        <dbReference type="ARBA" id="ARBA00022737"/>
    </source>
</evidence>
<evidence type="ECO:0000313" key="4">
    <source>
        <dbReference type="EMBL" id="KRT82258.1"/>
    </source>
</evidence>
<dbReference type="PROSITE" id="PS50297">
    <property type="entry name" value="ANK_REP_REGION"/>
    <property type="match status" value="1"/>
</dbReference>
<keyword evidence="1" id="KW-0677">Repeat</keyword>
<evidence type="ECO:0000313" key="5">
    <source>
        <dbReference type="Proteomes" id="UP000051574"/>
    </source>
</evidence>
<keyword evidence="2 3" id="KW-0040">ANK repeat</keyword>
<dbReference type="OrthoDB" id="7492668at2759"/>
<evidence type="ECO:0000256" key="3">
    <source>
        <dbReference type="PROSITE-ProRule" id="PRU00023"/>
    </source>
</evidence>
<protein>
    <submittedName>
        <fullName evidence="4">Ankyrin repeat-containing protein</fullName>
    </submittedName>
</protein>
<reference evidence="4 5" key="1">
    <citation type="submission" date="2015-09" db="EMBL/GenBank/DDBJ databases">
        <title>Draft genome of the scarab beetle Oryctes borbonicus.</title>
        <authorList>
            <person name="Meyer J.M."/>
            <person name="Markov G.V."/>
            <person name="Baskaran P."/>
            <person name="Herrmann M."/>
            <person name="Sommer R.J."/>
            <person name="Roedelsperger C."/>
        </authorList>
    </citation>
    <scope>NUCLEOTIDE SEQUENCE [LARGE SCALE GENOMIC DNA]</scope>
    <source>
        <strain evidence="4">OB123</strain>
        <tissue evidence="4">Whole animal</tissue>
    </source>
</reference>